<dbReference type="STRING" id="465721.ACG33_08815"/>
<accession>A0A127F9V1</accession>
<evidence type="ECO:0000313" key="2">
    <source>
        <dbReference type="EMBL" id="AMN47193.1"/>
    </source>
</evidence>
<organism evidence="2 3">
    <name type="scientific">Steroidobacter denitrificans</name>
    <dbReference type="NCBI Taxonomy" id="465721"/>
    <lineage>
        <taxon>Bacteria</taxon>
        <taxon>Pseudomonadati</taxon>
        <taxon>Pseudomonadota</taxon>
        <taxon>Gammaproteobacteria</taxon>
        <taxon>Steroidobacterales</taxon>
        <taxon>Steroidobacteraceae</taxon>
        <taxon>Steroidobacter</taxon>
    </lineage>
</organism>
<evidence type="ECO:0000259" key="1">
    <source>
        <dbReference type="Pfam" id="PF05272"/>
    </source>
</evidence>
<evidence type="ECO:0000313" key="3">
    <source>
        <dbReference type="Proteomes" id="UP000070250"/>
    </source>
</evidence>
<dbReference type="InterPro" id="IPR007936">
    <property type="entry name" value="VapE-like_dom"/>
</dbReference>
<name>A0A127F9V1_STEDE</name>
<dbReference type="RefSeq" id="WP_066920459.1">
    <property type="nucleotide sequence ID" value="NZ_CP011971.1"/>
</dbReference>
<proteinExistence type="predicted"/>
<reference evidence="2 3" key="1">
    <citation type="submission" date="2015-06" db="EMBL/GenBank/DDBJ databases">
        <title>A Comprehensive Approach to Explore the Metabolic and Phylogenetic Diversity of Bacterial Steroid Degradation in the Environment: Testosterone as an Example.</title>
        <authorList>
            <person name="Yang F.-C."/>
            <person name="Chen Y.-L."/>
            <person name="Yu C.-P."/>
            <person name="Tang S.-L."/>
            <person name="Wang P.-H."/>
            <person name="Ismail W."/>
            <person name="Wang C.-H."/>
            <person name="Yang C.-Y."/>
            <person name="Chiang Y.-R."/>
        </authorList>
    </citation>
    <scope>NUCLEOTIDE SEQUENCE [LARGE SCALE GENOMIC DNA]</scope>
    <source>
        <strain evidence="2 3">DSM 18526</strain>
    </source>
</reference>
<dbReference type="AlphaFoldDB" id="A0A127F9V1"/>
<protein>
    <recommendedName>
        <fullName evidence="1">Virulence-associated protein E-like domain-containing protein</fullName>
    </recommendedName>
</protein>
<dbReference type="Pfam" id="PF05272">
    <property type="entry name" value="VapE-like_dom"/>
    <property type="match status" value="1"/>
</dbReference>
<gene>
    <name evidence="2" type="ORF">ACG33_08815</name>
</gene>
<dbReference type="Proteomes" id="UP000070250">
    <property type="component" value="Chromosome"/>
</dbReference>
<sequence>MNLVRLTRDRDQLWAEAHARYKQGERWHLDSELESLAAKQAEGRRLRDPWHDELSVMLKTGSLKDRDELLPGEALKELGVGAEKLTQFNAGRVGKIFRALGWRKKSPSARVYVRPKEAK</sequence>
<dbReference type="EMBL" id="CP011971">
    <property type="protein sequence ID" value="AMN47193.1"/>
    <property type="molecule type" value="Genomic_DNA"/>
</dbReference>
<keyword evidence="3" id="KW-1185">Reference proteome</keyword>
<feature type="domain" description="Virulence-associated protein E-like" evidence="1">
    <location>
        <begin position="4"/>
        <end position="43"/>
    </location>
</feature>
<dbReference type="KEGG" id="sdf:ACG33_08815"/>